<keyword evidence="6" id="KW-1185">Reference proteome</keyword>
<evidence type="ECO:0000313" key="6">
    <source>
        <dbReference type="Proteomes" id="UP001210339"/>
    </source>
</evidence>
<feature type="domain" description="ABC transporter" evidence="4">
    <location>
        <begin position="2"/>
        <end position="231"/>
    </location>
</feature>
<dbReference type="PANTHER" id="PTHR42781">
    <property type="entry name" value="SPERMIDINE/PUTRESCINE IMPORT ATP-BINDING PROTEIN POTA"/>
    <property type="match status" value="1"/>
</dbReference>
<dbReference type="SUPFAM" id="SSF52540">
    <property type="entry name" value="P-loop containing nucleoside triphosphate hydrolases"/>
    <property type="match status" value="1"/>
</dbReference>
<dbReference type="InterPro" id="IPR017871">
    <property type="entry name" value="ABC_transporter-like_CS"/>
</dbReference>
<dbReference type="EMBL" id="CP115667">
    <property type="protein sequence ID" value="WBW50066.1"/>
    <property type="molecule type" value="Genomic_DNA"/>
</dbReference>
<dbReference type="InterPro" id="IPR050093">
    <property type="entry name" value="ABC_SmlMolc_Importer"/>
</dbReference>
<dbReference type="PROSITE" id="PS00211">
    <property type="entry name" value="ABC_TRANSPORTER_1"/>
    <property type="match status" value="1"/>
</dbReference>
<dbReference type="SMART" id="SM00382">
    <property type="entry name" value="AAA"/>
    <property type="match status" value="1"/>
</dbReference>
<dbReference type="Gene3D" id="3.40.50.300">
    <property type="entry name" value="P-loop containing nucleotide triphosphate hydrolases"/>
    <property type="match status" value="1"/>
</dbReference>
<dbReference type="PROSITE" id="PS50893">
    <property type="entry name" value="ABC_TRANSPORTER_2"/>
    <property type="match status" value="1"/>
</dbReference>
<sequence length="335" mass="36593">MAKHTYINIQKQLGPFQLNVELDTAANKLALLGPSGCGKSVTLKCIAGILTPDKGQIILNGQTLFDSEAHINLPPQARRIGYLFQNYALFPTKTVAANLHMAGRGCEAAHVTHVVKLLGLEGVLGQKVKTLSGGQQQRVALGRILVNRPKTLLLDEPFSALDGYVKGQIMEGIQGLIEDQFDMQILVTHNFEEVKYFSEVVSVMDQGRTSPVRSVEAFCGAPQSTLEAQMVGYINISDVISKGTGLYATGWQVNLGAAAFNGDAGKVGFNGRVYTEGEIAFHGHVAREMETAKGFESVFVLENGVKLYVVADVPLTGREVIYIYRRQCYFWEEHA</sequence>
<name>A0ABY7QUE9_9FIRM</name>
<evidence type="ECO:0000259" key="4">
    <source>
        <dbReference type="PROSITE" id="PS50893"/>
    </source>
</evidence>
<dbReference type="Pfam" id="PF00005">
    <property type="entry name" value="ABC_tran"/>
    <property type="match status" value="1"/>
</dbReference>
<proteinExistence type="predicted"/>
<dbReference type="Proteomes" id="UP001210339">
    <property type="component" value="Chromosome"/>
</dbReference>
<dbReference type="InterPro" id="IPR003593">
    <property type="entry name" value="AAA+_ATPase"/>
</dbReference>
<organism evidence="5 6">
    <name type="scientific">Peptoniphilus equinus</name>
    <dbReference type="NCBI Taxonomy" id="3016343"/>
    <lineage>
        <taxon>Bacteria</taxon>
        <taxon>Bacillati</taxon>
        <taxon>Bacillota</taxon>
        <taxon>Tissierellia</taxon>
        <taxon>Tissierellales</taxon>
        <taxon>Peptoniphilaceae</taxon>
        <taxon>Peptoniphilus</taxon>
    </lineage>
</organism>
<evidence type="ECO:0000256" key="3">
    <source>
        <dbReference type="ARBA" id="ARBA00022840"/>
    </source>
</evidence>
<evidence type="ECO:0000256" key="1">
    <source>
        <dbReference type="ARBA" id="ARBA00022448"/>
    </source>
</evidence>
<dbReference type="RefSeq" id="WP_271191597.1">
    <property type="nucleotide sequence ID" value="NZ_CP115667.1"/>
</dbReference>
<dbReference type="InterPro" id="IPR027417">
    <property type="entry name" value="P-loop_NTPase"/>
</dbReference>
<evidence type="ECO:0000313" key="5">
    <source>
        <dbReference type="EMBL" id="WBW50066.1"/>
    </source>
</evidence>
<dbReference type="InterPro" id="IPR003439">
    <property type="entry name" value="ABC_transporter-like_ATP-bd"/>
</dbReference>
<gene>
    <name evidence="5" type="ORF">O6R05_00445</name>
</gene>
<protein>
    <submittedName>
        <fullName evidence="5">ATP-binding cassette domain-containing protein</fullName>
    </submittedName>
</protein>
<dbReference type="PANTHER" id="PTHR42781:SF4">
    <property type="entry name" value="SPERMIDINE_PUTRESCINE IMPORT ATP-BINDING PROTEIN POTA"/>
    <property type="match status" value="1"/>
</dbReference>
<dbReference type="GO" id="GO:0005524">
    <property type="term" value="F:ATP binding"/>
    <property type="evidence" value="ECO:0007669"/>
    <property type="project" value="UniProtKB-KW"/>
</dbReference>
<accession>A0ABY7QUE9</accession>
<keyword evidence="1" id="KW-0813">Transport</keyword>
<evidence type="ECO:0000256" key="2">
    <source>
        <dbReference type="ARBA" id="ARBA00022741"/>
    </source>
</evidence>
<keyword evidence="2" id="KW-0547">Nucleotide-binding</keyword>
<keyword evidence="3 5" id="KW-0067">ATP-binding</keyword>
<reference evidence="5 6" key="1">
    <citation type="submission" date="2023-01" db="EMBL/GenBank/DDBJ databases">
        <authorList>
            <person name="Lee S.H."/>
            <person name="Jung H.S."/>
            <person name="Yun J.U."/>
        </authorList>
    </citation>
    <scope>NUCLEOTIDE SEQUENCE [LARGE SCALE GENOMIC DNA]</scope>
    <source>
        <strain evidence="5 6">CBA3646</strain>
    </source>
</reference>